<name>A0A4V6A697_STECR</name>
<accession>A0A4V6A697</accession>
<protein>
    <submittedName>
        <fullName evidence="2">Uncharacterized protein</fullName>
    </submittedName>
</protein>
<dbReference type="AlphaFoldDB" id="A0A4V6A697"/>
<sequence length="134" mass="15201">MKVPRSTGRTDEDESAEGEDLGEEDRGAEQEYRYGQAATKDDAEYKEYYHHPRQVQETQFQTTVGMRIGELSLFDVVEFEAPTVSTTTECWASADEPAESQEYVNDNGSEEEGWIMVKRRKLVCLPCSSLGFSK</sequence>
<evidence type="ECO:0000313" key="2">
    <source>
        <dbReference type="EMBL" id="TKR93535.1"/>
    </source>
</evidence>
<keyword evidence="3" id="KW-1185">Reference proteome</keyword>
<comment type="caution">
    <text evidence="2">The sequence shown here is derived from an EMBL/GenBank/DDBJ whole genome shotgun (WGS) entry which is preliminary data.</text>
</comment>
<organism evidence="2 3">
    <name type="scientific">Steinernema carpocapsae</name>
    <name type="common">Entomopathogenic nematode</name>
    <dbReference type="NCBI Taxonomy" id="34508"/>
    <lineage>
        <taxon>Eukaryota</taxon>
        <taxon>Metazoa</taxon>
        <taxon>Ecdysozoa</taxon>
        <taxon>Nematoda</taxon>
        <taxon>Chromadorea</taxon>
        <taxon>Rhabditida</taxon>
        <taxon>Tylenchina</taxon>
        <taxon>Panagrolaimomorpha</taxon>
        <taxon>Strongyloidoidea</taxon>
        <taxon>Steinernematidae</taxon>
        <taxon>Steinernema</taxon>
    </lineage>
</organism>
<proteinExistence type="predicted"/>
<dbReference type="EMBL" id="AZBU02000002">
    <property type="protein sequence ID" value="TKR93535.1"/>
    <property type="molecule type" value="Genomic_DNA"/>
</dbReference>
<reference evidence="2 3" key="2">
    <citation type="journal article" date="2019" name="G3 (Bethesda)">
        <title>Hybrid Assembly of the Genome of the Entomopathogenic Nematode Steinernema carpocapsae Identifies the X-Chromosome.</title>
        <authorList>
            <person name="Serra L."/>
            <person name="Macchietto M."/>
            <person name="Macias-Munoz A."/>
            <person name="McGill C.J."/>
            <person name="Rodriguez I.M."/>
            <person name="Rodriguez B."/>
            <person name="Murad R."/>
            <person name="Mortazavi A."/>
        </authorList>
    </citation>
    <scope>NUCLEOTIDE SEQUENCE [LARGE SCALE GENOMIC DNA]</scope>
    <source>
        <strain evidence="2 3">ALL</strain>
    </source>
</reference>
<evidence type="ECO:0000313" key="3">
    <source>
        <dbReference type="Proteomes" id="UP000298663"/>
    </source>
</evidence>
<feature type="compositionally biased region" description="Acidic residues" evidence="1">
    <location>
        <begin position="11"/>
        <end position="23"/>
    </location>
</feature>
<feature type="region of interest" description="Disordered" evidence="1">
    <location>
        <begin position="1"/>
        <end position="32"/>
    </location>
</feature>
<gene>
    <name evidence="2" type="ORF">L596_007968</name>
</gene>
<dbReference type="Proteomes" id="UP000298663">
    <property type="component" value="Unassembled WGS sequence"/>
</dbReference>
<evidence type="ECO:0000256" key="1">
    <source>
        <dbReference type="SAM" id="MobiDB-lite"/>
    </source>
</evidence>
<reference evidence="2 3" key="1">
    <citation type="journal article" date="2015" name="Genome Biol.">
        <title>Comparative genomics of Steinernema reveals deeply conserved gene regulatory networks.</title>
        <authorList>
            <person name="Dillman A.R."/>
            <person name="Macchietto M."/>
            <person name="Porter C.F."/>
            <person name="Rogers A."/>
            <person name="Williams B."/>
            <person name="Antoshechkin I."/>
            <person name="Lee M.M."/>
            <person name="Goodwin Z."/>
            <person name="Lu X."/>
            <person name="Lewis E.E."/>
            <person name="Goodrich-Blair H."/>
            <person name="Stock S.P."/>
            <person name="Adams B.J."/>
            <person name="Sternberg P.W."/>
            <person name="Mortazavi A."/>
        </authorList>
    </citation>
    <scope>NUCLEOTIDE SEQUENCE [LARGE SCALE GENOMIC DNA]</scope>
    <source>
        <strain evidence="2 3">ALL</strain>
    </source>
</reference>